<proteinExistence type="inferred from homology"/>
<comment type="cofactor">
    <cofactor evidence="1">
        <name>Mg(2+)</name>
        <dbReference type="ChEBI" id="CHEBI:18420"/>
    </cofactor>
</comment>
<dbReference type="InterPro" id="IPR037237">
    <property type="entry name" value="IlvD/EDD_N"/>
</dbReference>
<keyword evidence="5" id="KW-0479">Metal-binding</keyword>
<evidence type="ECO:0000256" key="8">
    <source>
        <dbReference type="ARBA" id="ARBA00023014"/>
    </source>
</evidence>
<comment type="catalytic activity">
    <reaction evidence="16">
        <text>(2R,3R)-2,3-dihydroxy-3-methylpentanoate = (S)-3-methyl-2-oxopentanoate + H2O</text>
        <dbReference type="Rhea" id="RHEA:27694"/>
        <dbReference type="ChEBI" id="CHEBI:15377"/>
        <dbReference type="ChEBI" id="CHEBI:35146"/>
        <dbReference type="ChEBI" id="CHEBI:49258"/>
        <dbReference type="EC" id="4.2.1.9"/>
    </reaction>
    <physiologicalReaction direction="left-to-right" evidence="16">
        <dbReference type="Rhea" id="RHEA:27695"/>
    </physiologicalReaction>
</comment>
<comment type="caution">
    <text evidence="20">The sequence shown here is derived from an EMBL/GenBank/DDBJ whole genome shotgun (WGS) entry which is preliminary data.</text>
</comment>
<comment type="pathway">
    <text evidence="13">Amino-acid biosynthesis; L-isoleucine biosynthesis; L-isoleucine from 2-oxobutanoate: step 3/4.</text>
</comment>
<keyword evidence="6" id="KW-0460">Magnesium</keyword>
<dbReference type="SUPFAM" id="SSF52016">
    <property type="entry name" value="LeuD/IlvD-like"/>
    <property type="match status" value="1"/>
</dbReference>
<comment type="catalytic activity">
    <reaction evidence="11">
        <text>(2R)-2,3-dihydroxy-3-methylbutanoate = 3-methyl-2-oxobutanoate + H2O</text>
        <dbReference type="Rhea" id="RHEA:24809"/>
        <dbReference type="ChEBI" id="CHEBI:11851"/>
        <dbReference type="ChEBI" id="CHEBI:15377"/>
        <dbReference type="ChEBI" id="CHEBI:49072"/>
        <dbReference type="EC" id="4.2.1.9"/>
    </reaction>
    <physiologicalReaction direction="left-to-right" evidence="11">
        <dbReference type="Rhea" id="RHEA:24810"/>
    </physiologicalReaction>
</comment>
<keyword evidence="10" id="KW-0100">Branched-chain amino acid biosynthesis</keyword>
<dbReference type="InterPro" id="IPR050165">
    <property type="entry name" value="DHAD_IlvD/Edd"/>
</dbReference>
<evidence type="ECO:0000256" key="11">
    <source>
        <dbReference type="ARBA" id="ARBA00029304"/>
    </source>
</evidence>
<dbReference type="EMBL" id="JAVDPF010000004">
    <property type="protein sequence ID" value="KAL1884417.1"/>
    <property type="molecule type" value="Genomic_DNA"/>
</dbReference>
<evidence type="ECO:0000256" key="14">
    <source>
        <dbReference type="ARBA" id="ARBA00029490"/>
    </source>
</evidence>
<dbReference type="Pfam" id="PF24877">
    <property type="entry name" value="ILV_EDD_C"/>
    <property type="match status" value="1"/>
</dbReference>
<name>A0ABR3Y807_9EURO</name>
<dbReference type="InterPro" id="IPR042096">
    <property type="entry name" value="Dihydro-acid_dehy_C"/>
</dbReference>
<comment type="similarity">
    <text evidence="2">Belongs to the IlvD/Edd family.</text>
</comment>
<dbReference type="PROSITE" id="PS00887">
    <property type="entry name" value="ILVD_EDD_2"/>
    <property type="match status" value="1"/>
</dbReference>
<evidence type="ECO:0000313" key="20">
    <source>
        <dbReference type="EMBL" id="KAL1884417.1"/>
    </source>
</evidence>
<reference evidence="20 21" key="1">
    <citation type="journal article" date="2024" name="IMA Fungus">
        <title>IMA Genome - F19 : A genome assembly and annotation guide to empower mycologists, including annotated draft genome sequences of Ceratocystis pirilliformis, Diaporthe australafricana, Fusarium ophioides, Paecilomyces lecythidis, and Sporothrix stenoceras.</title>
        <authorList>
            <person name="Aylward J."/>
            <person name="Wilson A.M."/>
            <person name="Visagie C.M."/>
            <person name="Spraker J."/>
            <person name="Barnes I."/>
            <person name="Buitendag C."/>
            <person name="Ceriani C."/>
            <person name="Del Mar Angel L."/>
            <person name="du Plessis D."/>
            <person name="Fuchs T."/>
            <person name="Gasser K."/>
            <person name="Kramer D."/>
            <person name="Li W."/>
            <person name="Munsamy K."/>
            <person name="Piso A."/>
            <person name="Price J.L."/>
            <person name="Sonnekus B."/>
            <person name="Thomas C."/>
            <person name="van der Nest A."/>
            <person name="van Dijk A."/>
            <person name="van Heerden A."/>
            <person name="van Vuuren N."/>
            <person name="Yilmaz N."/>
            <person name="Duong T.A."/>
            <person name="van der Merwe N.A."/>
            <person name="Wingfield M.J."/>
            <person name="Wingfield B.D."/>
        </authorList>
    </citation>
    <scope>NUCLEOTIDE SEQUENCE [LARGE SCALE GENOMIC DNA]</scope>
    <source>
        <strain evidence="20 21">CMW 18167</strain>
    </source>
</reference>
<dbReference type="PANTHER" id="PTHR21000:SF5">
    <property type="entry name" value="DIHYDROXY-ACID DEHYDRATASE, MITOCHONDRIAL"/>
    <property type="match status" value="1"/>
</dbReference>
<evidence type="ECO:0000256" key="5">
    <source>
        <dbReference type="ARBA" id="ARBA00022723"/>
    </source>
</evidence>
<evidence type="ECO:0000256" key="1">
    <source>
        <dbReference type="ARBA" id="ARBA00001946"/>
    </source>
</evidence>
<dbReference type="SUPFAM" id="SSF143975">
    <property type="entry name" value="IlvD/EDD N-terminal domain-like"/>
    <property type="match status" value="1"/>
</dbReference>
<keyword evidence="3" id="KW-0028">Amino-acid biosynthesis</keyword>
<dbReference type="GO" id="GO:0004160">
    <property type="term" value="F:dihydroxy-acid dehydratase activity"/>
    <property type="evidence" value="ECO:0007669"/>
    <property type="project" value="UniProtKB-EC"/>
</dbReference>
<accession>A0ABR3Y807</accession>
<sequence>MFTHPRRSRSLSTTLSLRKASTKDDDKALNKVSRFVTQPISQGASQAMLYATGLNEEDMNKAQVGISSVWYSGNPCNMHLLDLNNRVKEGVQRAGLIGMQFNTVGVSDAISMGTSGMRFSLQSRDLIADSIETVMGGQWYDANISIPGCDKNMPGVLMAMGRVNRPSLMVYGGSIRPGCAATQNNADIDIVSAFQAYGQFLTGEINEEQRFDVIRHACPGGGACGGMYTANTMASAIETMGMTLPGSSSNPAESKAKDLECLAAGEAIKKLLVEDIRPKDILTRQAFENAMVVVNITGGSTNAVLHLIAIADSVGINLTIDDFQSVSDRIPFLADLKPSGKYVMNDLYNIGGTPALLKYLLKEGLIDGSGITVTGETLAKNLEKAPDFPADQKIIRPLSNPIKKTGHIQILRGSLAPGGSVGKITGKEGTKFVGKARVFDAEDDFVAALERNEIKKDEKTVVVIRYTGPKGGPGMPEMLKPSSALMGAGLGSSCALITDGRFSGGSHGFLIGHIVPEAAVGGPIGLLKDGDVITIDAEKRVLDVELSDEILAERKKEWEAAKEAGKLPPTGLTLRGTLGKYARNVQDASHGCITDAL</sequence>
<gene>
    <name evidence="20" type="primary">ILV3_2</name>
    <name evidence="20" type="ORF">Plec18167_002005</name>
</gene>
<organism evidence="20 21">
    <name type="scientific">Paecilomyces lecythidis</name>
    <dbReference type="NCBI Taxonomy" id="3004212"/>
    <lineage>
        <taxon>Eukaryota</taxon>
        <taxon>Fungi</taxon>
        <taxon>Dikarya</taxon>
        <taxon>Ascomycota</taxon>
        <taxon>Pezizomycotina</taxon>
        <taxon>Eurotiomycetes</taxon>
        <taxon>Eurotiomycetidae</taxon>
        <taxon>Eurotiales</taxon>
        <taxon>Thermoascaceae</taxon>
        <taxon>Paecilomyces</taxon>
    </lineage>
</organism>
<evidence type="ECO:0000256" key="2">
    <source>
        <dbReference type="ARBA" id="ARBA00006486"/>
    </source>
</evidence>
<keyword evidence="21" id="KW-1185">Reference proteome</keyword>
<dbReference type="Proteomes" id="UP001583193">
    <property type="component" value="Unassembled WGS sequence"/>
</dbReference>
<protein>
    <recommendedName>
        <fullName evidence="14">dihydroxy-acid dehydratase</fullName>
        <ecNumber evidence="14">4.2.1.9</ecNumber>
    </recommendedName>
</protein>
<feature type="region of interest" description="Disordered" evidence="17">
    <location>
        <begin position="1"/>
        <end position="23"/>
    </location>
</feature>
<evidence type="ECO:0000256" key="16">
    <source>
        <dbReference type="ARBA" id="ARBA00052865"/>
    </source>
</evidence>
<dbReference type="Pfam" id="PF00920">
    <property type="entry name" value="ILVD_EDD_N"/>
    <property type="match status" value="1"/>
</dbReference>
<evidence type="ECO:0000256" key="7">
    <source>
        <dbReference type="ARBA" id="ARBA00023004"/>
    </source>
</evidence>
<keyword evidence="4" id="KW-0001">2Fe-2S</keyword>
<dbReference type="PROSITE" id="PS00886">
    <property type="entry name" value="ILVD_EDD_1"/>
    <property type="match status" value="1"/>
</dbReference>
<dbReference type="InterPro" id="IPR020558">
    <property type="entry name" value="DiOHA_6PGluconate_deHydtase_CS"/>
</dbReference>
<comment type="cofactor">
    <cofactor evidence="15">
        <name>[2Fe-2S] cluster</name>
        <dbReference type="ChEBI" id="CHEBI:190135"/>
    </cofactor>
</comment>
<dbReference type="PANTHER" id="PTHR21000">
    <property type="entry name" value="DIHYDROXY-ACID DEHYDRATASE DAD"/>
    <property type="match status" value="1"/>
</dbReference>
<evidence type="ECO:0000256" key="6">
    <source>
        <dbReference type="ARBA" id="ARBA00022842"/>
    </source>
</evidence>
<keyword evidence="7" id="KW-0408">Iron</keyword>
<dbReference type="Gene3D" id="3.50.30.80">
    <property type="entry name" value="IlvD/EDD C-terminal domain-like"/>
    <property type="match status" value="1"/>
</dbReference>
<evidence type="ECO:0000259" key="19">
    <source>
        <dbReference type="Pfam" id="PF24877"/>
    </source>
</evidence>
<evidence type="ECO:0000256" key="3">
    <source>
        <dbReference type="ARBA" id="ARBA00022605"/>
    </source>
</evidence>
<evidence type="ECO:0000256" key="9">
    <source>
        <dbReference type="ARBA" id="ARBA00023239"/>
    </source>
</evidence>
<comment type="pathway">
    <text evidence="12">Amino-acid biosynthesis; L-valine biosynthesis; L-valine from pyruvate: step 3/4.</text>
</comment>
<dbReference type="NCBIfam" id="NF002068">
    <property type="entry name" value="PRK00911.1"/>
    <property type="match status" value="1"/>
</dbReference>
<evidence type="ECO:0000259" key="18">
    <source>
        <dbReference type="Pfam" id="PF00920"/>
    </source>
</evidence>
<dbReference type="InterPro" id="IPR056740">
    <property type="entry name" value="ILV_EDD_C"/>
</dbReference>
<feature type="domain" description="Dihydroxy-acid/6-phosphogluconate dehydratase N-terminal" evidence="18">
    <location>
        <begin position="61"/>
        <end position="381"/>
    </location>
</feature>
<evidence type="ECO:0000256" key="17">
    <source>
        <dbReference type="SAM" id="MobiDB-lite"/>
    </source>
</evidence>
<evidence type="ECO:0000256" key="12">
    <source>
        <dbReference type="ARBA" id="ARBA00029436"/>
    </source>
</evidence>
<evidence type="ECO:0000256" key="15">
    <source>
        <dbReference type="ARBA" id="ARBA00034078"/>
    </source>
</evidence>
<keyword evidence="8" id="KW-0411">Iron-sulfur</keyword>
<dbReference type="InterPro" id="IPR000581">
    <property type="entry name" value="ILV_EDD_N"/>
</dbReference>
<dbReference type="EC" id="4.2.1.9" evidence="14"/>
<dbReference type="InterPro" id="IPR004404">
    <property type="entry name" value="DihydroxyA_deHydtase"/>
</dbReference>
<keyword evidence="9 20" id="KW-0456">Lyase</keyword>
<evidence type="ECO:0000313" key="21">
    <source>
        <dbReference type="Proteomes" id="UP001583193"/>
    </source>
</evidence>
<dbReference type="HAMAP" id="MF_00012">
    <property type="entry name" value="IlvD"/>
    <property type="match status" value="1"/>
</dbReference>
<evidence type="ECO:0000256" key="13">
    <source>
        <dbReference type="ARBA" id="ARBA00029437"/>
    </source>
</evidence>
<feature type="domain" description="Dihydroxy-acid/6-phosphogluconate dehydratase C-terminal" evidence="19">
    <location>
        <begin position="393"/>
        <end position="592"/>
    </location>
</feature>
<evidence type="ECO:0000256" key="4">
    <source>
        <dbReference type="ARBA" id="ARBA00022714"/>
    </source>
</evidence>
<evidence type="ECO:0000256" key="10">
    <source>
        <dbReference type="ARBA" id="ARBA00023304"/>
    </source>
</evidence>
<dbReference type="NCBIfam" id="TIGR00110">
    <property type="entry name" value="ilvD"/>
    <property type="match status" value="1"/>
</dbReference>